<evidence type="ECO:0000313" key="3">
    <source>
        <dbReference type="EMBL" id="SMB23559.1"/>
    </source>
</evidence>
<organism evidence="3 4">
    <name type="scientific">Sterolibacterium denitrificans</name>
    <dbReference type="NCBI Taxonomy" id="157592"/>
    <lineage>
        <taxon>Bacteria</taxon>
        <taxon>Pseudomonadati</taxon>
        <taxon>Pseudomonadota</taxon>
        <taxon>Betaproteobacteria</taxon>
        <taxon>Nitrosomonadales</taxon>
        <taxon>Sterolibacteriaceae</taxon>
        <taxon>Sterolibacterium</taxon>
    </lineage>
</organism>
<proteinExistence type="predicted"/>
<evidence type="ECO:0000259" key="2">
    <source>
        <dbReference type="Pfam" id="PF04892"/>
    </source>
</evidence>
<accession>A0A7Z7MV11</accession>
<dbReference type="RefSeq" id="WP_197706843.1">
    <property type="nucleotide sequence ID" value="NZ_LT837803.1"/>
</dbReference>
<feature type="transmembrane region" description="Helical" evidence="1">
    <location>
        <begin position="56"/>
        <end position="78"/>
    </location>
</feature>
<protein>
    <submittedName>
        <fullName evidence="3">Integral membrane protein</fullName>
    </submittedName>
</protein>
<feature type="transmembrane region" description="Helical" evidence="1">
    <location>
        <begin position="122"/>
        <end position="143"/>
    </location>
</feature>
<feature type="transmembrane region" description="Helical" evidence="1">
    <location>
        <begin position="239"/>
        <end position="258"/>
    </location>
</feature>
<gene>
    <name evidence="3" type="ORF">SDENCHOL_10867</name>
</gene>
<feature type="domain" description="VanZ-like" evidence="2">
    <location>
        <begin position="30"/>
        <end position="134"/>
    </location>
</feature>
<dbReference type="InterPro" id="IPR006976">
    <property type="entry name" value="VanZ-like"/>
</dbReference>
<evidence type="ECO:0000313" key="4">
    <source>
        <dbReference type="Proteomes" id="UP000242886"/>
    </source>
</evidence>
<keyword evidence="1" id="KW-0472">Membrane</keyword>
<dbReference type="Pfam" id="PF04892">
    <property type="entry name" value="VanZ"/>
    <property type="match status" value="1"/>
</dbReference>
<sequence length="364" mass="39295">MTLTRLQQGSSLAHLPRYLAGAYTLLVVYASLHPFSGWHDNGTPLFAYLTAAWPRYWTGFDIAANMLAYLPLGFLWTAALHPRRGNFVSVVLALLLGSALSLSLETVQNFLPSRVASNVDLATNICGVLLGALAGWRWGAVLLDGGRLHALAHRLVGDGSLGHSGLILLAIWLLTQLNPEILLFGNGDLRSFLGGREPALATSYTVEYFPWIEAGVTAGNTLAAGLICSCLLRIGQRALTLAVIVLALLMKSLSLTVLASTASIAWATAGSLAGLATGLLLWLPASYLPYAWRRVLAALALMLTTIFVNLAPENPYLAATLQVWRQGHFLNFNGLTRLASSLWPFLALPWLMLLRQDASGGRRR</sequence>
<feature type="transmembrane region" description="Helical" evidence="1">
    <location>
        <begin position="332"/>
        <end position="354"/>
    </location>
</feature>
<dbReference type="EMBL" id="LT837803">
    <property type="protein sequence ID" value="SMB23559.1"/>
    <property type="molecule type" value="Genomic_DNA"/>
</dbReference>
<dbReference type="AlphaFoldDB" id="A0A7Z7MV11"/>
<name>A0A7Z7MV11_9PROT</name>
<dbReference type="NCBIfam" id="NF037970">
    <property type="entry name" value="vanZ_1"/>
    <property type="match status" value="1"/>
</dbReference>
<keyword evidence="1" id="KW-0812">Transmembrane</keyword>
<feature type="transmembrane region" description="Helical" evidence="1">
    <location>
        <begin position="155"/>
        <end position="174"/>
    </location>
</feature>
<dbReference type="Proteomes" id="UP000242886">
    <property type="component" value="Chromosome SDENCHOL"/>
</dbReference>
<keyword evidence="4" id="KW-1185">Reference proteome</keyword>
<feature type="transmembrane region" description="Helical" evidence="1">
    <location>
        <begin position="295"/>
        <end position="312"/>
    </location>
</feature>
<feature type="transmembrane region" description="Helical" evidence="1">
    <location>
        <begin position="85"/>
        <end position="102"/>
    </location>
</feature>
<reference evidence="3" key="1">
    <citation type="submission" date="2017-03" db="EMBL/GenBank/DDBJ databases">
        <authorList>
            <consortium name="AG Boll"/>
        </authorList>
    </citation>
    <scope>NUCLEOTIDE SEQUENCE [LARGE SCALE GENOMIC DNA]</scope>
    <source>
        <strain evidence="3">Chol</strain>
    </source>
</reference>
<evidence type="ECO:0000256" key="1">
    <source>
        <dbReference type="SAM" id="Phobius"/>
    </source>
</evidence>
<feature type="transmembrane region" description="Helical" evidence="1">
    <location>
        <begin position="208"/>
        <end position="232"/>
    </location>
</feature>
<keyword evidence="1" id="KW-1133">Transmembrane helix</keyword>
<feature type="transmembrane region" description="Helical" evidence="1">
    <location>
        <begin position="264"/>
        <end position="283"/>
    </location>
</feature>
<feature type="transmembrane region" description="Helical" evidence="1">
    <location>
        <begin position="15"/>
        <end position="36"/>
    </location>
</feature>